<protein>
    <recommendedName>
        <fullName evidence="3">Transposase</fullName>
    </recommendedName>
</protein>
<gene>
    <name evidence="1" type="ORF">A2469_02925</name>
</gene>
<comment type="caution">
    <text evidence="1">The sequence shown here is derived from an EMBL/GenBank/DDBJ whole genome shotgun (WGS) entry which is preliminary data.</text>
</comment>
<proteinExistence type="predicted"/>
<dbReference type="GO" id="GO:0006313">
    <property type="term" value="P:DNA transposition"/>
    <property type="evidence" value="ECO:0007669"/>
    <property type="project" value="InterPro"/>
</dbReference>
<dbReference type="Pfam" id="PF01527">
    <property type="entry name" value="HTH_Tnp_1"/>
    <property type="match status" value="1"/>
</dbReference>
<dbReference type="InterPro" id="IPR002514">
    <property type="entry name" value="Transposase_8"/>
</dbReference>
<reference evidence="1 2" key="1">
    <citation type="journal article" date="2016" name="Nat. Commun.">
        <title>Thousands of microbial genomes shed light on interconnected biogeochemical processes in an aquifer system.</title>
        <authorList>
            <person name="Anantharaman K."/>
            <person name="Brown C.T."/>
            <person name="Hug L.A."/>
            <person name="Sharon I."/>
            <person name="Castelle C.J."/>
            <person name="Probst A.J."/>
            <person name="Thomas B.C."/>
            <person name="Singh A."/>
            <person name="Wilkins M.J."/>
            <person name="Karaoz U."/>
            <person name="Brodie E.L."/>
            <person name="Williams K.H."/>
            <person name="Hubbard S.S."/>
            <person name="Banfield J.F."/>
        </authorList>
    </citation>
    <scope>NUCLEOTIDE SEQUENCE [LARGE SCALE GENOMIC DNA]</scope>
</reference>
<evidence type="ECO:0008006" key="3">
    <source>
        <dbReference type="Google" id="ProtNLM"/>
    </source>
</evidence>
<dbReference type="GO" id="GO:0004803">
    <property type="term" value="F:transposase activity"/>
    <property type="evidence" value="ECO:0007669"/>
    <property type="project" value="InterPro"/>
</dbReference>
<organism evidence="1 2">
    <name type="scientific">Candidatus Magasanikbacteria bacterium RIFOXYC2_FULL_40_16</name>
    <dbReference type="NCBI Taxonomy" id="1798703"/>
    <lineage>
        <taxon>Bacteria</taxon>
        <taxon>Candidatus Magasanikiibacteriota</taxon>
    </lineage>
</organism>
<dbReference type="EMBL" id="MFQY01000015">
    <property type="protein sequence ID" value="OGH90045.1"/>
    <property type="molecule type" value="Genomic_DNA"/>
</dbReference>
<sequence length="93" mass="10716">MRKTFTPGQKAQIATAVLKGQQSIAQIASENEVHPTQVNQWAKIAKDGLPLLFADKRKNEYKELQDKIEQLYKLIGQRDSELDWLKKKLHLDT</sequence>
<evidence type="ECO:0000313" key="2">
    <source>
        <dbReference type="Proteomes" id="UP000178895"/>
    </source>
</evidence>
<accession>A0A1F6P1K8</accession>
<evidence type="ECO:0000313" key="1">
    <source>
        <dbReference type="EMBL" id="OGH90045.1"/>
    </source>
</evidence>
<dbReference type="SUPFAM" id="SSF46689">
    <property type="entry name" value="Homeodomain-like"/>
    <property type="match status" value="1"/>
</dbReference>
<dbReference type="AlphaFoldDB" id="A0A1F6P1K8"/>
<dbReference type="Proteomes" id="UP000178895">
    <property type="component" value="Unassembled WGS sequence"/>
</dbReference>
<dbReference type="GO" id="GO:0003677">
    <property type="term" value="F:DNA binding"/>
    <property type="evidence" value="ECO:0007669"/>
    <property type="project" value="InterPro"/>
</dbReference>
<dbReference type="InterPro" id="IPR009057">
    <property type="entry name" value="Homeodomain-like_sf"/>
</dbReference>
<name>A0A1F6P1K8_9BACT</name>